<sequence length="47" mass="5249">MDRPALVPGGLFLRQHYCRKIRVAQINRFGIEPGNDTANLALCPRLG</sequence>
<dbReference type="EMBL" id="FZNN01000017">
    <property type="protein sequence ID" value="SNR70755.1"/>
    <property type="molecule type" value="Genomic_DNA"/>
</dbReference>
<dbReference type="AlphaFoldDB" id="A0A238YHS8"/>
<proteinExistence type="predicted"/>
<reference evidence="1 2" key="1">
    <citation type="submission" date="2017-06" db="EMBL/GenBank/DDBJ databases">
        <authorList>
            <person name="Kim H.J."/>
            <person name="Triplett B.A."/>
        </authorList>
    </citation>
    <scope>NUCLEOTIDE SEQUENCE [LARGE SCALE GENOMIC DNA]</scope>
    <source>
        <strain evidence="1 2">DSM 29052</strain>
    </source>
</reference>
<name>A0A238YHS8_9RHOB</name>
<gene>
    <name evidence="1" type="ORF">SAMN06265370_11748</name>
</gene>
<accession>A0A238YHS8</accession>
<protein>
    <submittedName>
        <fullName evidence="1">Uncharacterized protein</fullName>
    </submittedName>
</protein>
<keyword evidence="2" id="KW-1185">Reference proteome</keyword>
<dbReference type="Proteomes" id="UP000198417">
    <property type="component" value="Unassembled WGS sequence"/>
</dbReference>
<organism evidence="1 2">
    <name type="scientific">Puniceibacterium sediminis</name>
    <dbReference type="NCBI Taxonomy" id="1608407"/>
    <lineage>
        <taxon>Bacteria</taxon>
        <taxon>Pseudomonadati</taxon>
        <taxon>Pseudomonadota</taxon>
        <taxon>Alphaproteobacteria</taxon>
        <taxon>Rhodobacterales</taxon>
        <taxon>Paracoccaceae</taxon>
        <taxon>Puniceibacterium</taxon>
    </lineage>
</organism>
<evidence type="ECO:0000313" key="2">
    <source>
        <dbReference type="Proteomes" id="UP000198417"/>
    </source>
</evidence>
<evidence type="ECO:0000313" key="1">
    <source>
        <dbReference type="EMBL" id="SNR70755.1"/>
    </source>
</evidence>